<sequence>MVAGSRPIAPPSEPIGTRLIDSTPPASTRSSQPERTFCAAVLTASRPDAQNRLSCTPPEVTGMPDASTAARAMSPPWSPTGETQPKMTSLIRFSSRSGWRLRSSSIRPTTRLNGLTSCNDPFFCLPRGVRMAS</sequence>
<feature type="region of interest" description="Disordered" evidence="1">
    <location>
        <begin position="1"/>
        <end position="34"/>
    </location>
</feature>
<accession>A0A655AG64</accession>
<name>A0A655AG64_MYCTX</name>
<reference evidence="2 3" key="1">
    <citation type="submission" date="2015-03" db="EMBL/GenBank/DDBJ databases">
        <authorList>
            <consortium name="Pathogen Informatics"/>
        </authorList>
    </citation>
    <scope>NUCLEOTIDE SEQUENCE [LARGE SCALE GENOMIC DNA]</scope>
    <source>
        <strain evidence="2 3">Bir 187</strain>
    </source>
</reference>
<gene>
    <name evidence="2" type="ORF">ERS027661_03410</name>
</gene>
<protein>
    <submittedName>
        <fullName evidence="2">Uncharacterized protein</fullName>
    </submittedName>
</protein>
<evidence type="ECO:0000313" key="2">
    <source>
        <dbReference type="EMBL" id="CKS68288.1"/>
    </source>
</evidence>
<dbReference type="EMBL" id="CNFU01000882">
    <property type="protein sequence ID" value="CKS68288.1"/>
    <property type="molecule type" value="Genomic_DNA"/>
</dbReference>
<dbReference type="AlphaFoldDB" id="A0A655AG64"/>
<evidence type="ECO:0000256" key="1">
    <source>
        <dbReference type="SAM" id="MobiDB-lite"/>
    </source>
</evidence>
<feature type="compositionally biased region" description="Polar residues" evidence="1">
    <location>
        <begin position="24"/>
        <end position="34"/>
    </location>
</feature>
<feature type="region of interest" description="Disordered" evidence="1">
    <location>
        <begin position="49"/>
        <end position="86"/>
    </location>
</feature>
<organism evidence="2 3">
    <name type="scientific">Mycobacterium tuberculosis</name>
    <dbReference type="NCBI Taxonomy" id="1773"/>
    <lineage>
        <taxon>Bacteria</taxon>
        <taxon>Bacillati</taxon>
        <taxon>Actinomycetota</taxon>
        <taxon>Actinomycetes</taxon>
        <taxon>Mycobacteriales</taxon>
        <taxon>Mycobacteriaceae</taxon>
        <taxon>Mycobacterium</taxon>
        <taxon>Mycobacterium tuberculosis complex</taxon>
    </lineage>
</organism>
<evidence type="ECO:0000313" key="3">
    <source>
        <dbReference type="Proteomes" id="UP000049023"/>
    </source>
</evidence>
<proteinExistence type="predicted"/>
<dbReference type="Proteomes" id="UP000049023">
    <property type="component" value="Unassembled WGS sequence"/>
</dbReference>